<dbReference type="EMBL" id="JAIWYP010000001">
    <property type="protein sequence ID" value="KAH3876178.1"/>
    <property type="molecule type" value="Genomic_DNA"/>
</dbReference>
<keyword evidence="2" id="KW-1185">Reference proteome</keyword>
<evidence type="ECO:0000313" key="2">
    <source>
        <dbReference type="Proteomes" id="UP000828390"/>
    </source>
</evidence>
<accession>A0A9D4RRB0</accession>
<protein>
    <submittedName>
        <fullName evidence="1">Uncharacterized protein</fullName>
    </submittedName>
</protein>
<name>A0A9D4RRB0_DREPO</name>
<sequence>MLSDFAVEVGIRQKHQPLTLKWFRGFIKRWIVLKVQKPRALELARAKCTSKVTEYMTNLKAVPEDNGLMDKPHLIFNVDQKGITIDHRPPHVIASADTRQSAVTSGKGKTVTIIGGSARGIHIPPFFIFPGKRMNPGLYMEPRLEPMEL</sequence>
<organism evidence="1 2">
    <name type="scientific">Dreissena polymorpha</name>
    <name type="common">Zebra mussel</name>
    <name type="synonym">Mytilus polymorpha</name>
    <dbReference type="NCBI Taxonomy" id="45954"/>
    <lineage>
        <taxon>Eukaryota</taxon>
        <taxon>Metazoa</taxon>
        <taxon>Spiralia</taxon>
        <taxon>Lophotrochozoa</taxon>
        <taxon>Mollusca</taxon>
        <taxon>Bivalvia</taxon>
        <taxon>Autobranchia</taxon>
        <taxon>Heteroconchia</taxon>
        <taxon>Euheterodonta</taxon>
        <taxon>Imparidentia</taxon>
        <taxon>Neoheterodontei</taxon>
        <taxon>Myida</taxon>
        <taxon>Dreissenoidea</taxon>
        <taxon>Dreissenidae</taxon>
        <taxon>Dreissena</taxon>
    </lineage>
</organism>
<reference evidence="1" key="2">
    <citation type="submission" date="2020-11" db="EMBL/GenBank/DDBJ databases">
        <authorList>
            <person name="McCartney M.A."/>
            <person name="Auch B."/>
            <person name="Kono T."/>
            <person name="Mallez S."/>
            <person name="Becker A."/>
            <person name="Gohl D.M."/>
            <person name="Silverstein K.A.T."/>
            <person name="Koren S."/>
            <person name="Bechman K.B."/>
            <person name="Herman A."/>
            <person name="Abrahante J.E."/>
            <person name="Garbe J."/>
        </authorList>
    </citation>
    <scope>NUCLEOTIDE SEQUENCE</scope>
    <source>
        <strain evidence="1">Duluth1</strain>
        <tissue evidence="1">Whole animal</tissue>
    </source>
</reference>
<gene>
    <name evidence="1" type="ORF">DPMN_000013</name>
</gene>
<reference evidence="1" key="1">
    <citation type="journal article" date="2019" name="bioRxiv">
        <title>The Genome of the Zebra Mussel, Dreissena polymorpha: A Resource for Invasive Species Research.</title>
        <authorList>
            <person name="McCartney M.A."/>
            <person name="Auch B."/>
            <person name="Kono T."/>
            <person name="Mallez S."/>
            <person name="Zhang Y."/>
            <person name="Obille A."/>
            <person name="Becker A."/>
            <person name="Abrahante J.E."/>
            <person name="Garbe J."/>
            <person name="Badalamenti J.P."/>
            <person name="Herman A."/>
            <person name="Mangelson H."/>
            <person name="Liachko I."/>
            <person name="Sullivan S."/>
            <person name="Sone E.D."/>
            <person name="Koren S."/>
            <person name="Silverstein K.A.T."/>
            <person name="Beckman K.B."/>
            <person name="Gohl D.M."/>
        </authorList>
    </citation>
    <scope>NUCLEOTIDE SEQUENCE</scope>
    <source>
        <strain evidence="1">Duluth1</strain>
        <tissue evidence="1">Whole animal</tissue>
    </source>
</reference>
<dbReference type="Proteomes" id="UP000828390">
    <property type="component" value="Unassembled WGS sequence"/>
</dbReference>
<dbReference type="AlphaFoldDB" id="A0A9D4RRB0"/>
<proteinExistence type="predicted"/>
<comment type="caution">
    <text evidence="1">The sequence shown here is derived from an EMBL/GenBank/DDBJ whole genome shotgun (WGS) entry which is preliminary data.</text>
</comment>
<evidence type="ECO:0000313" key="1">
    <source>
        <dbReference type="EMBL" id="KAH3876178.1"/>
    </source>
</evidence>